<organism evidence="1 2">
    <name type="scientific">Kickxella alabastrina</name>
    <dbReference type="NCBI Taxonomy" id="61397"/>
    <lineage>
        <taxon>Eukaryota</taxon>
        <taxon>Fungi</taxon>
        <taxon>Fungi incertae sedis</taxon>
        <taxon>Zoopagomycota</taxon>
        <taxon>Kickxellomycotina</taxon>
        <taxon>Kickxellomycetes</taxon>
        <taxon>Kickxellales</taxon>
        <taxon>Kickxellaceae</taxon>
        <taxon>Kickxella</taxon>
    </lineage>
</organism>
<proteinExistence type="predicted"/>
<keyword evidence="2" id="KW-1185">Reference proteome</keyword>
<evidence type="ECO:0000313" key="2">
    <source>
        <dbReference type="Proteomes" id="UP001150581"/>
    </source>
</evidence>
<accession>A0ACC1I263</accession>
<evidence type="ECO:0000313" key="1">
    <source>
        <dbReference type="EMBL" id="KAJ1882862.1"/>
    </source>
</evidence>
<dbReference type="Proteomes" id="UP001150581">
    <property type="component" value="Unassembled WGS sequence"/>
</dbReference>
<gene>
    <name evidence="1" type="ORF">LPJ66_011098</name>
</gene>
<reference evidence="1" key="1">
    <citation type="submission" date="2022-07" db="EMBL/GenBank/DDBJ databases">
        <title>Phylogenomic reconstructions and comparative analyses of Kickxellomycotina fungi.</title>
        <authorList>
            <person name="Reynolds N.K."/>
            <person name="Stajich J.E."/>
            <person name="Barry K."/>
            <person name="Grigoriev I.V."/>
            <person name="Crous P."/>
            <person name="Smith M.E."/>
        </authorList>
    </citation>
    <scope>NUCLEOTIDE SEQUENCE</scope>
    <source>
        <strain evidence="1">Benny 63K</strain>
    </source>
</reference>
<protein>
    <submittedName>
        <fullName evidence="1">Uncharacterized protein</fullName>
    </submittedName>
</protein>
<name>A0ACC1I263_9FUNG</name>
<dbReference type="EMBL" id="JANBPG010003192">
    <property type="protein sequence ID" value="KAJ1882862.1"/>
    <property type="molecule type" value="Genomic_DNA"/>
</dbReference>
<sequence length="55" mass="6386">MSFNRFRVYDLMQKSMSTLLFATTVAGSGFIGLNVYNNWVEKQKLQKEVHTVDKN</sequence>
<comment type="caution">
    <text evidence="1">The sequence shown here is derived from an EMBL/GenBank/DDBJ whole genome shotgun (WGS) entry which is preliminary data.</text>
</comment>